<dbReference type="AlphaFoldDB" id="A0AAD1SJS0"/>
<feature type="non-terminal residue" evidence="1">
    <location>
        <position position="1"/>
    </location>
</feature>
<accession>A0AAD1SJS0</accession>
<protein>
    <submittedName>
        <fullName evidence="1">Uncharacterized protein</fullName>
    </submittedName>
</protein>
<dbReference type="Proteomes" id="UP001295444">
    <property type="component" value="Chromosome 06"/>
</dbReference>
<feature type="non-terminal residue" evidence="1">
    <location>
        <position position="81"/>
    </location>
</feature>
<evidence type="ECO:0000313" key="1">
    <source>
        <dbReference type="EMBL" id="CAH2300624.1"/>
    </source>
</evidence>
<gene>
    <name evidence="1" type="ORF">PECUL_23A016205</name>
</gene>
<sequence>VIIPTEISNVFTDYYSSLYNFKDQTGTSPPKTEAILQYLRKLPILSLTAEHIASLSAPITEEEVKECIRGLPKGKAPGPYG</sequence>
<proteinExistence type="predicted"/>
<reference evidence="1" key="1">
    <citation type="submission" date="2022-03" db="EMBL/GenBank/DDBJ databases">
        <authorList>
            <person name="Alioto T."/>
            <person name="Alioto T."/>
            <person name="Gomez Garrido J."/>
        </authorList>
    </citation>
    <scope>NUCLEOTIDE SEQUENCE</scope>
</reference>
<name>A0AAD1SJS0_PELCU</name>
<keyword evidence="2" id="KW-1185">Reference proteome</keyword>
<organism evidence="1 2">
    <name type="scientific">Pelobates cultripes</name>
    <name type="common">Western spadefoot toad</name>
    <dbReference type="NCBI Taxonomy" id="61616"/>
    <lineage>
        <taxon>Eukaryota</taxon>
        <taxon>Metazoa</taxon>
        <taxon>Chordata</taxon>
        <taxon>Craniata</taxon>
        <taxon>Vertebrata</taxon>
        <taxon>Euteleostomi</taxon>
        <taxon>Amphibia</taxon>
        <taxon>Batrachia</taxon>
        <taxon>Anura</taxon>
        <taxon>Pelobatoidea</taxon>
        <taxon>Pelobatidae</taxon>
        <taxon>Pelobates</taxon>
    </lineage>
</organism>
<dbReference type="EMBL" id="OW240917">
    <property type="protein sequence ID" value="CAH2300624.1"/>
    <property type="molecule type" value="Genomic_DNA"/>
</dbReference>
<evidence type="ECO:0000313" key="2">
    <source>
        <dbReference type="Proteomes" id="UP001295444"/>
    </source>
</evidence>